<proteinExistence type="predicted"/>
<comment type="caution">
    <text evidence="2">The sequence shown here is derived from an EMBL/GenBank/DDBJ whole genome shotgun (WGS) entry which is preliminary data.</text>
</comment>
<dbReference type="EMBL" id="LXQA010436429">
    <property type="protein sequence ID" value="MCI51727.1"/>
    <property type="molecule type" value="Genomic_DNA"/>
</dbReference>
<keyword evidence="3" id="KW-1185">Reference proteome</keyword>
<dbReference type="Proteomes" id="UP000265520">
    <property type="component" value="Unassembled WGS sequence"/>
</dbReference>
<accession>A0A392STI3</accession>
<feature type="region of interest" description="Disordered" evidence="1">
    <location>
        <begin position="29"/>
        <end position="56"/>
    </location>
</feature>
<feature type="compositionally biased region" description="Polar residues" evidence="1">
    <location>
        <begin position="37"/>
        <end position="48"/>
    </location>
</feature>
<sequence length="56" mass="5898">VVSEHVSSLTKNVVDSVLNTLKEIIHESNVVPDVGTSLAQPAQQTGSVPESPDEES</sequence>
<name>A0A392STI3_9FABA</name>
<evidence type="ECO:0000313" key="3">
    <source>
        <dbReference type="Proteomes" id="UP000265520"/>
    </source>
</evidence>
<organism evidence="2 3">
    <name type="scientific">Trifolium medium</name>
    <dbReference type="NCBI Taxonomy" id="97028"/>
    <lineage>
        <taxon>Eukaryota</taxon>
        <taxon>Viridiplantae</taxon>
        <taxon>Streptophyta</taxon>
        <taxon>Embryophyta</taxon>
        <taxon>Tracheophyta</taxon>
        <taxon>Spermatophyta</taxon>
        <taxon>Magnoliopsida</taxon>
        <taxon>eudicotyledons</taxon>
        <taxon>Gunneridae</taxon>
        <taxon>Pentapetalae</taxon>
        <taxon>rosids</taxon>
        <taxon>fabids</taxon>
        <taxon>Fabales</taxon>
        <taxon>Fabaceae</taxon>
        <taxon>Papilionoideae</taxon>
        <taxon>50 kb inversion clade</taxon>
        <taxon>NPAAA clade</taxon>
        <taxon>Hologalegina</taxon>
        <taxon>IRL clade</taxon>
        <taxon>Trifolieae</taxon>
        <taxon>Trifolium</taxon>
    </lineage>
</organism>
<evidence type="ECO:0000256" key="1">
    <source>
        <dbReference type="SAM" id="MobiDB-lite"/>
    </source>
</evidence>
<dbReference type="AlphaFoldDB" id="A0A392STI3"/>
<evidence type="ECO:0000313" key="2">
    <source>
        <dbReference type="EMBL" id="MCI51727.1"/>
    </source>
</evidence>
<feature type="non-terminal residue" evidence="2">
    <location>
        <position position="1"/>
    </location>
</feature>
<reference evidence="2 3" key="1">
    <citation type="journal article" date="2018" name="Front. Plant Sci.">
        <title>Red Clover (Trifolium pratense) and Zigzag Clover (T. medium) - A Picture of Genomic Similarities and Differences.</title>
        <authorList>
            <person name="Dluhosova J."/>
            <person name="Istvanek J."/>
            <person name="Nedelnik J."/>
            <person name="Repkova J."/>
        </authorList>
    </citation>
    <scope>NUCLEOTIDE SEQUENCE [LARGE SCALE GENOMIC DNA]</scope>
    <source>
        <strain evidence="3">cv. 10/8</strain>
        <tissue evidence="2">Leaf</tissue>
    </source>
</reference>
<protein>
    <submittedName>
        <fullName evidence="2">Uncharacterized protein</fullName>
    </submittedName>
</protein>